<dbReference type="InterPro" id="IPR010699">
    <property type="entry name" value="DUF1275"/>
</dbReference>
<dbReference type="EMBL" id="BAAAEW010000007">
    <property type="protein sequence ID" value="GAA0747925.1"/>
    <property type="molecule type" value="Genomic_DNA"/>
</dbReference>
<proteinExistence type="predicted"/>
<organism evidence="2 3">
    <name type="scientific">Ideonella azotifigens</name>
    <dbReference type="NCBI Taxonomy" id="513160"/>
    <lineage>
        <taxon>Bacteria</taxon>
        <taxon>Pseudomonadati</taxon>
        <taxon>Pseudomonadota</taxon>
        <taxon>Betaproteobacteria</taxon>
        <taxon>Burkholderiales</taxon>
        <taxon>Sphaerotilaceae</taxon>
        <taxon>Ideonella</taxon>
    </lineage>
</organism>
<dbReference type="Proteomes" id="UP001500279">
    <property type="component" value="Unassembled WGS sequence"/>
</dbReference>
<keyword evidence="1" id="KW-0472">Membrane</keyword>
<feature type="transmembrane region" description="Helical" evidence="1">
    <location>
        <begin position="199"/>
        <end position="217"/>
    </location>
</feature>
<feature type="transmembrane region" description="Helical" evidence="1">
    <location>
        <begin position="54"/>
        <end position="74"/>
    </location>
</feature>
<feature type="transmembrane region" description="Helical" evidence="1">
    <location>
        <begin position="20"/>
        <end position="45"/>
    </location>
</feature>
<keyword evidence="1" id="KW-0812">Transmembrane</keyword>
<feature type="transmembrane region" description="Helical" evidence="1">
    <location>
        <begin position="86"/>
        <end position="105"/>
    </location>
</feature>
<evidence type="ECO:0000256" key="1">
    <source>
        <dbReference type="SAM" id="Phobius"/>
    </source>
</evidence>
<sequence length="225" mass="23145">MKLSVPVFMSFTAGYIDTAGFLALQGLFTAHVTGNFVTLGAALVLGTSGATAKLLALPVFCAVILVTHLASFPVARAGLPVLRTMLSLQVLLLLFGAALAIFVGPQQKGDDVLTIVAGMSFVAAMAIQNAASRVHLGSAPPTTLMTGTTTQIMIDIANLVRGLEGEKRQEASTRLSKMLANVAAFAAGCAAGAILYSQLSMWCFAITPVLGLVPILAKATRAAAP</sequence>
<keyword evidence="1" id="KW-1133">Transmembrane helix</keyword>
<comment type="caution">
    <text evidence="2">The sequence shown here is derived from an EMBL/GenBank/DDBJ whole genome shotgun (WGS) entry which is preliminary data.</text>
</comment>
<gene>
    <name evidence="2" type="ORF">GCM10009107_16940</name>
</gene>
<dbReference type="PANTHER" id="PTHR37314:SF5">
    <property type="entry name" value="SLR0142 PROTEIN"/>
    <property type="match status" value="1"/>
</dbReference>
<dbReference type="Pfam" id="PF06912">
    <property type="entry name" value="DUF1275"/>
    <property type="match status" value="1"/>
</dbReference>
<reference evidence="2 3" key="1">
    <citation type="journal article" date="2019" name="Int. J. Syst. Evol. Microbiol.">
        <title>The Global Catalogue of Microorganisms (GCM) 10K type strain sequencing project: providing services to taxonomists for standard genome sequencing and annotation.</title>
        <authorList>
            <consortium name="The Broad Institute Genomics Platform"/>
            <consortium name="The Broad Institute Genome Sequencing Center for Infectious Disease"/>
            <person name="Wu L."/>
            <person name="Ma J."/>
        </authorList>
    </citation>
    <scope>NUCLEOTIDE SEQUENCE [LARGE SCALE GENOMIC DNA]</scope>
    <source>
        <strain evidence="2 3">JCM 15503</strain>
    </source>
</reference>
<keyword evidence="3" id="KW-1185">Reference proteome</keyword>
<accession>A0ABN1JWR9</accession>
<evidence type="ECO:0000313" key="2">
    <source>
        <dbReference type="EMBL" id="GAA0747925.1"/>
    </source>
</evidence>
<feature type="transmembrane region" description="Helical" evidence="1">
    <location>
        <begin position="112"/>
        <end position="131"/>
    </location>
</feature>
<evidence type="ECO:0000313" key="3">
    <source>
        <dbReference type="Proteomes" id="UP001500279"/>
    </source>
</evidence>
<name>A0ABN1JWR9_9BURK</name>
<dbReference type="RefSeq" id="WP_141284336.1">
    <property type="nucleotide sequence ID" value="NZ_BAAAEW010000007.1"/>
</dbReference>
<protein>
    <submittedName>
        <fullName evidence="2">YoaK family protein</fullName>
    </submittedName>
</protein>
<dbReference type="PANTHER" id="PTHR37314">
    <property type="entry name" value="SLR0142 PROTEIN"/>
    <property type="match status" value="1"/>
</dbReference>